<comment type="similarity">
    <text evidence="3">Belongs to the DapA family.</text>
</comment>
<dbReference type="PROSITE" id="PS00665">
    <property type="entry name" value="DHDPS_1"/>
    <property type="match status" value="1"/>
</dbReference>
<feature type="active site" description="Proton donor/acceptor" evidence="4">
    <location>
        <position position="140"/>
    </location>
</feature>
<evidence type="ECO:0000256" key="2">
    <source>
        <dbReference type="ARBA" id="ARBA00023270"/>
    </source>
</evidence>
<dbReference type="GO" id="GO:0016829">
    <property type="term" value="F:lyase activity"/>
    <property type="evidence" value="ECO:0007669"/>
    <property type="project" value="UniProtKB-KW"/>
</dbReference>
<reference evidence="6" key="1">
    <citation type="submission" date="2016-02" db="EMBL/GenBank/DDBJ databases">
        <title>Genome sequence of Bacillus trypoxylicola KCTC 13244(T).</title>
        <authorList>
            <person name="Jeong H."/>
            <person name="Park S.-H."/>
            <person name="Choi S.-K."/>
        </authorList>
    </citation>
    <scope>NUCLEOTIDE SEQUENCE [LARGE SCALE GENOMIC DNA]</scope>
    <source>
        <strain evidence="6">KCTC 13244</strain>
    </source>
</reference>
<dbReference type="GO" id="GO:0005829">
    <property type="term" value="C:cytosol"/>
    <property type="evidence" value="ECO:0007669"/>
    <property type="project" value="TreeGrafter"/>
</dbReference>
<dbReference type="OrthoDB" id="9771791at2"/>
<dbReference type="STRING" id="519424.AZF04_07200"/>
<evidence type="ECO:0000256" key="1">
    <source>
        <dbReference type="ARBA" id="ARBA00023239"/>
    </source>
</evidence>
<dbReference type="AlphaFoldDB" id="A0A162DDR2"/>
<dbReference type="InterPro" id="IPR020625">
    <property type="entry name" value="Schiff_base-form_aldolases_AS"/>
</dbReference>
<feature type="binding site" evidence="5">
    <location>
        <position position="214"/>
    </location>
    <ligand>
        <name>pyruvate</name>
        <dbReference type="ChEBI" id="CHEBI:15361"/>
    </ligand>
</feature>
<keyword evidence="2" id="KW-0704">Schiff base</keyword>
<dbReference type="SUPFAM" id="SSF51569">
    <property type="entry name" value="Aldolase"/>
    <property type="match status" value="1"/>
</dbReference>
<proteinExistence type="inferred from homology"/>
<evidence type="ECO:0000256" key="4">
    <source>
        <dbReference type="PIRSR" id="PIRSR001365-1"/>
    </source>
</evidence>
<gene>
    <name evidence="6" type="ORF">AZF04_07200</name>
</gene>
<dbReference type="Proteomes" id="UP000075806">
    <property type="component" value="Unassembled WGS sequence"/>
</dbReference>
<protein>
    <submittedName>
        <fullName evidence="6">Dihydrodipicolinate synthase family protein</fullName>
    </submittedName>
</protein>
<dbReference type="PANTHER" id="PTHR12128:SF28">
    <property type="entry name" value="2-DEHYDRO-3-DEOXY-D-GLUCONATE ALDOLASE YAGE-RELATED"/>
    <property type="match status" value="1"/>
</dbReference>
<feature type="active site" description="Schiff-base intermediate with substrate" evidence="4">
    <location>
        <position position="169"/>
    </location>
</feature>
<sequence length="307" mass="33865">MTLKECNPIKGVIPPISTIFLEDGTFDEVGMSRLIENLISRHVDGLFFLGTGGEFSQLSLSQRKEIAEFAVKKVDKRVPVLIGTGATSTDDVISLNEHAYSIGADAVVVINPYYLKLSEEKLLEHYHLIAKKSKLPILLYNFPALTGQDLSPDLVSSLVAEHQNIVGIKETVSDIGHVREMIIKTKKINPHFSVLCGFEDLLLNSLSLGGDGIISASGNFAPEWSTGLIHSYHEGDYEKVMSLQRHLVYIPEIYKLDTPFINVIKKAITLCGLEVSEKVLAPAHDLSEEKTEALISILKEVQLVKNS</sequence>
<evidence type="ECO:0000256" key="5">
    <source>
        <dbReference type="PIRSR" id="PIRSR001365-2"/>
    </source>
</evidence>
<keyword evidence="1 3" id="KW-0456">Lyase</keyword>
<dbReference type="PIRSF" id="PIRSF001365">
    <property type="entry name" value="DHDPS"/>
    <property type="match status" value="1"/>
</dbReference>
<dbReference type="InterPro" id="IPR013785">
    <property type="entry name" value="Aldolase_TIM"/>
</dbReference>
<evidence type="ECO:0000313" key="6">
    <source>
        <dbReference type="EMBL" id="KYG29305.1"/>
    </source>
</evidence>
<comment type="caution">
    <text evidence="6">The sequence shown here is derived from an EMBL/GenBank/DDBJ whole genome shotgun (WGS) entry which is preliminary data.</text>
</comment>
<evidence type="ECO:0000313" key="7">
    <source>
        <dbReference type="Proteomes" id="UP000075806"/>
    </source>
</evidence>
<evidence type="ECO:0000256" key="3">
    <source>
        <dbReference type="PIRNR" id="PIRNR001365"/>
    </source>
</evidence>
<name>A0A162DDR2_9BACI</name>
<dbReference type="SMART" id="SM01130">
    <property type="entry name" value="DHDPS"/>
    <property type="match status" value="1"/>
</dbReference>
<dbReference type="Pfam" id="PF00701">
    <property type="entry name" value="DHDPS"/>
    <property type="match status" value="1"/>
</dbReference>
<dbReference type="CDD" id="cd00408">
    <property type="entry name" value="DHDPS-like"/>
    <property type="match status" value="1"/>
</dbReference>
<accession>A0A162DDR2</accession>
<dbReference type="EMBL" id="LTAO01000023">
    <property type="protein sequence ID" value="KYG29305.1"/>
    <property type="molecule type" value="Genomic_DNA"/>
</dbReference>
<organism evidence="6 7">
    <name type="scientific">Alkalihalobacillus trypoxylicola</name>
    <dbReference type="NCBI Taxonomy" id="519424"/>
    <lineage>
        <taxon>Bacteria</taxon>
        <taxon>Bacillati</taxon>
        <taxon>Bacillota</taxon>
        <taxon>Bacilli</taxon>
        <taxon>Bacillales</taxon>
        <taxon>Bacillaceae</taxon>
        <taxon>Alkalihalobacillus</taxon>
    </lineage>
</organism>
<dbReference type="PROSITE" id="PS00666">
    <property type="entry name" value="DHDPS_2"/>
    <property type="match status" value="1"/>
</dbReference>
<dbReference type="PRINTS" id="PR00146">
    <property type="entry name" value="DHPICSNTHASE"/>
</dbReference>
<dbReference type="Gene3D" id="3.20.20.70">
    <property type="entry name" value="Aldolase class I"/>
    <property type="match status" value="1"/>
</dbReference>
<dbReference type="PANTHER" id="PTHR12128">
    <property type="entry name" value="DIHYDRODIPICOLINATE SYNTHASE"/>
    <property type="match status" value="1"/>
</dbReference>
<dbReference type="InterPro" id="IPR002220">
    <property type="entry name" value="DapA-like"/>
</dbReference>
<keyword evidence="7" id="KW-1185">Reference proteome</keyword>
<dbReference type="InterPro" id="IPR020624">
    <property type="entry name" value="Schiff_base-form_aldolases_CS"/>
</dbReference>